<dbReference type="Pfam" id="PF12869">
    <property type="entry name" value="tRNA_anti-like"/>
    <property type="match status" value="1"/>
</dbReference>
<dbReference type="InterPro" id="IPR024422">
    <property type="entry name" value="Protein_unknown_function_OB"/>
</dbReference>
<reference evidence="1 2" key="1">
    <citation type="journal article" date="2011" name="J. Bacteriol.">
        <title>Draft genome sequence of Methylophaga aminisulfidivorans MP T.</title>
        <authorList>
            <person name="Han G.H."/>
            <person name="Kim W."/>
            <person name="Chun J."/>
            <person name="Kim S.W."/>
        </authorList>
    </citation>
    <scope>NUCLEOTIDE SEQUENCE [LARGE SCALE GENOMIC DNA]</scope>
    <source>
        <strain evidence="2">MP(T)</strain>
    </source>
</reference>
<comment type="caution">
    <text evidence="1">The sequence shown here is derived from an EMBL/GenBank/DDBJ whole genome shotgun (WGS) entry which is preliminary data.</text>
</comment>
<accession>F5T0P8</accession>
<dbReference type="EMBL" id="AFIG01000002">
    <property type="protein sequence ID" value="EGL53838.1"/>
    <property type="molecule type" value="Genomic_DNA"/>
</dbReference>
<sequence length="97" mass="10968">MKFEHLYKNQEIEVYGEISSINDIRKENYRIHILATTAEPNKRALNSDVICLVPEGSTSASKVFDLNKGQKITVKGLFNSYGMFGLIQLKNCSIENV</sequence>
<gene>
    <name evidence="1" type="ORF">MAMP_00055</name>
</gene>
<protein>
    <submittedName>
        <fullName evidence="1">Uncharacterized protein</fullName>
    </submittedName>
</protein>
<organism evidence="1 2">
    <name type="scientific">Methylophaga aminisulfidivorans MP</name>
    <dbReference type="NCBI Taxonomy" id="1026882"/>
    <lineage>
        <taxon>Bacteria</taxon>
        <taxon>Pseudomonadati</taxon>
        <taxon>Pseudomonadota</taxon>
        <taxon>Gammaproteobacteria</taxon>
        <taxon>Thiotrichales</taxon>
        <taxon>Piscirickettsiaceae</taxon>
        <taxon>Methylophaga</taxon>
    </lineage>
</organism>
<dbReference type="Proteomes" id="UP000003544">
    <property type="component" value="Unassembled WGS sequence"/>
</dbReference>
<evidence type="ECO:0000313" key="1">
    <source>
        <dbReference type="EMBL" id="EGL53838.1"/>
    </source>
</evidence>
<proteinExistence type="predicted"/>
<keyword evidence="2" id="KW-1185">Reference proteome</keyword>
<evidence type="ECO:0000313" key="2">
    <source>
        <dbReference type="Proteomes" id="UP000003544"/>
    </source>
</evidence>
<dbReference type="AlphaFoldDB" id="F5T0P8"/>
<name>F5T0P8_9GAMM</name>